<proteinExistence type="predicted"/>
<evidence type="ECO:0000313" key="1">
    <source>
        <dbReference type="EMBL" id="WDF67099.1"/>
    </source>
</evidence>
<dbReference type="Proteomes" id="UP001221558">
    <property type="component" value="Chromosome"/>
</dbReference>
<keyword evidence="2" id="KW-1185">Reference proteome</keyword>
<organism evidence="1 2">
    <name type="scientific">Sphingobacterium oryzagri</name>
    <dbReference type="NCBI Taxonomy" id="3025669"/>
    <lineage>
        <taxon>Bacteria</taxon>
        <taxon>Pseudomonadati</taxon>
        <taxon>Bacteroidota</taxon>
        <taxon>Sphingobacteriia</taxon>
        <taxon>Sphingobacteriales</taxon>
        <taxon>Sphingobacteriaceae</taxon>
        <taxon>Sphingobacterium</taxon>
    </lineage>
</organism>
<reference evidence="1 2" key="1">
    <citation type="submission" date="2023-02" db="EMBL/GenBank/DDBJ databases">
        <title>Genome sequence of Sphingobacterium sp. KACC 22765.</title>
        <authorList>
            <person name="Kim S."/>
            <person name="Heo J."/>
            <person name="Kwon S.-W."/>
        </authorList>
    </citation>
    <scope>NUCLEOTIDE SEQUENCE [LARGE SCALE GENOMIC DNA]</scope>
    <source>
        <strain evidence="1 2">KACC 22765</strain>
    </source>
</reference>
<sequence length="160" mass="18831">MSTEERLKDYDNIYHFTDAPDKYSFEKNPERIIIRNSALREANADLYLSYLRQHYPASVEREMEQFQKSLSQTREYLMTEARQFFARHAVKAVQSDIVHFEEDAIFTAKILSHSEAEALVDQSSAEPLLQYLMIDMLDHKTKIWIVASELRSMYNENING</sequence>
<gene>
    <name evidence="1" type="ORF">PQ465_12360</name>
</gene>
<accession>A0ABY7WBS2</accession>
<dbReference type="EMBL" id="CP117880">
    <property type="protein sequence ID" value="WDF67099.1"/>
    <property type="molecule type" value="Genomic_DNA"/>
</dbReference>
<name>A0ABY7WBS2_9SPHI</name>
<evidence type="ECO:0000313" key="2">
    <source>
        <dbReference type="Proteomes" id="UP001221558"/>
    </source>
</evidence>
<protein>
    <submittedName>
        <fullName evidence="1">Uncharacterized protein</fullName>
    </submittedName>
</protein>
<dbReference type="RefSeq" id="WP_274265835.1">
    <property type="nucleotide sequence ID" value="NZ_CP117880.1"/>
</dbReference>